<keyword evidence="8 9" id="KW-0472">Membrane</keyword>
<proteinExistence type="inferred from homology"/>
<dbReference type="PANTHER" id="PTHR10050">
    <property type="entry name" value="DOLICHYL-PHOSPHATE-MANNOSE--PROTEIN MANNOSYLTRANSFERASE"/>
    <property type="match status" value="1"/>
</dbReference>
<feature type="transmembrane region" description="Helical" evidence="9">
    <location>
        <begin position="324"/>
        <end position="341"/>
    </location>
</feature>
<dbReference type="Pfam" id="PF16192">
    <property type="entry name" value="PMT_4TMC"/>
    <property type="match status" value="1"/>
</dbReference>
<gene>
    <name evidence="13" type="ORF">CARN1_0969</name>
</gene>
<feature type="transmembrane region" description="Helical" evidence="9">
    <location>
        <begin position="75"/>
        <end position="91"/>
    </location>
</feature>
<feature type="domain" description="Glycosyltransferase RgtA/B/C/D-like" evidence="11">
    <location>
        <begin position="104"/>
        <end position="232"/>
    </location>
</feature>
<evidence type="ECO:0000259" key="11">
    <source>
        <dbReference type="Pfam" id="PF13231"/>
    </source>
</evidence>
<evidence type="ECO:0000256" key="7">
    <source>
        <dbReference type="ARBA" id="ARBA00022989"/>
    </source>
</evidence>
<keyword evidence="4" id="KW-0328">Glycosyltransferase</keyword>
<dbReference type="InterPro" id="IPR032421">
    <property type="entry name" value="PMT_4TMC"/>
</dbReference>
<dbReference type="GO" id="GO:0016020">
    <property type="term" value="C:membrane"/>
    <property type="evidence" value="ECO:0007669"/>
    <property type="project" value="InterPro"/>
</dbReference>
<feature type="transmembrane region" description="Helical" evidence="9">
    <location>
        <begin position="633"/>
        <end position="659"/>
    </location>
</feature>
<keyword evidence="6 9" id="KW-0812">Transmembrane</keyword>
<sequence length="1086" mass="121224">MITRPSSLRDRVEAIARPLLYLVLALGLIIRLLFIRENGFSNDIAAFASWAITLASHPLSQFYGSAGFADYPPGYFYILRAIGVLWAHLFAAHDANYAILDLLVKVPGILADLAIGALLYAIVTRLGGKALGLLAAALYVLNPATIFISAVWGQVDAVAGLFALLAIYALLRSGDDESGTMRWSLLAWTAFSYSLLIKPQAAVLAPLLVAYALVGTRWRIASIRAAGAGILAAFGLAWLVALPFHPSFDPFAVLAWLYHQYQFGASVYAVNSANAMNLWTITAPFWQSDSATIFGIPQGLWGIGLVAAATALVTWRYVQERSEGALLEASAIALLAFYMLATRMHERYSFDGILFCIAAIGVARRYLWGTLVLSIVLFVNLKYAYAYLNAVTNHTPGLDTTNLWPTVTHPLSLVAVLAFFVLSYGFLSLSGESEPGKRDADPSVEAIKSWFSQGARRWFAPRNGLAALAWPLDYVISAALTVASFVLSFVNYWKPGGKIFDEIYFARAAEEYLRNVRIYENTHPPLTKLLITASTWLFGGLPRGDNAHGWRFVDVLFGALVIPIVYAFARRVTRSTLFATIATTLFLFDGMHYVQSRIATPEGIVIVFSVAAVYAFYRFWIASQVNERQHVDLPWWAYPVSVTISLGIGSIFGLFYGAIFTKLNPLANPTVTIIADVLIALYVAVGIYLIGRLVVLPRIFGDGRRERSFPDGSLALVGAEGVRVESFDGGRIEPGKKTPVRGSQTTVRNGNLVAEIEPGVEFEYRRDGSVRYATPDGAVLYTENRIESEAGEREDGRSAGWWLIAFTVALGCLIASKWYGVMGFGVSWLVLIVVASQRFWKNKIALWGNPRGFRLDVALLSIVFISMTVYMLAWVPDIARNAKSANEIHNFNDVVYRQYTMFEYHDHLKATHPYSSKFWEWPLDMVPVAYYYKDLRRNPTDPNGCCVREITSMPNPFILWFGLLAIPIVGVLAWRERHKGYALLVLDYLLQWLPWSLSPRIAFEYHYYVDIPLICICNAIVLQRLWQWGDRQEETKKMLARGLVGAYVLLVIAGFWYFFPILSATPITWNAWHQRMWFSKWIIGPG</sequence>
<evidence type="ECO:0000256" key="1">
    <source>
        <dbReference type="ARBA" id="ARBA00004127"/>
    </source>
</evidence>
<name>E6PJ47_9ZZZZ</name>
<feature type="domain" description="ArnT-like N-terminal" evidence="10">
    <location>
        <begin position="479"/>
        <end position="651"/>
    </location>
</feature>
<dbReference type="Pfam" id="PF02366">
    <property type="entry name" value="PMT"/>
    <property type="match status" value="1"/>
</dbReference>
<dbReference type="InterPro" id="IPR027005">
    <property type="entry name" value="PMT-like"/>
</dbReference>
<keyword evidence="5" id="KW-0808">Transferase</keyword>
<evidence type="ECO:0000259" key="10">
    <source>
        <dbReference type="Pfam" id="PF02366"/>
    </source>
</evidence>
<feature type="transmembrane region" description="Helical" evidence="9">
    <location>
        <begin position="411"/>
        <end position="429"/>
    </location>
</feature>
<comment type="pathway">
    <text evidence="2">Protein modification; protein glycosylation.</text>
</comment>
<feature type="transmembrane region" description="Helical" evidence="9">
    <location>
        <begin position="46"/>
        <end position="63"/>
    </location>
</feature>
<evidence type="ECO:0000256" key="6">
    <source>
        <dbReference type="ARBA" id="ARBA00022692"/>
    </source>
</evidence>
<dbReference type="GO" id="GO:0012505">
    <property type="term" value="C:endomembrane system"/>
    <property type="evidence" value="ECO:0007669"/>
    <property type="project" value="UniProtKB-SubCell"/>
</dbReference>
<dbReference type="InterPro" id="IPR003342">
    <property type="entry name" value="ArnT-like_N"/>
</dbReference>
<feature type="transmembrane region" description="Helical" evidence="9">
    <location>
        <begin position="549"/>
        <end position="569"/>
    </location>
</feature>
<dbReference type="GO" id="GO:0000030">
    <property type="term" value="F:mannosyltransferase activity"/>
    <property type="evidence" value="ECO:0007669"/>
    <property type="project" value="InterPro"/>
</dbReference>
<evidence type="ECO:0000256" key="2">
    <source>
        <dbReference type="ARBA" id="ARBA00004922"/>
    </source>
</evidence>
<feature type="transmembrane region" description="Helical" evidence="9">
    <location>
        <begin position="129"/>
        <end position="148"/>
    </location>
</feature>
<evidence type="ECO:0000256" key="8">
    <source>
        <dbReference type="ARBA" id="ARBA00023136"/>
    </source>
</evidence>
<feature type="transmembrane region" description="Helical" evidence="9">
    <location>
        <begin position="103"/>
        <end position="123"/>
    </location>
</feature>
<dbReference type="Pfam" id="PF13231">
    <property type="entry name" value="PMT_2"/>
    <property type="match status" value="1"/>
</dbReference>
<feature type="transmembrane region" description="Helical" evidence="9">
    <location>
        <begin position="957"/>
        <end position="974"/>
    </location>
</feature>
<feature type="transmembrane region" description="Helical" evidence="9">
    <location>
        <begin position="576"/>
        <end position="594"/>
    </location>
</feature>
<feature type="transmembrane region" description="Helical" evidence="9">
    <location>
        <begin position="465"/>
        <end position="490"/>
    </location>
</feature>
<feature type="domain" description="Protein O-mannosyl-transferase C-terminal four TM" evidence="12">
    <location>
        <begin position="892"/>
        <end position="1081"/>
    </location>
</feature>
<feature type="transmembrane region" description="Helical" evidence="9">
    <location>
        <begin position="15"/>
        <end position="34"/>
    </location>
</feature>
<feature type="transmembrane region" description="Helical" evidence="9">
    <location>
        <begin position="852"/>
        <end position="873"/>
    </location>
</feature>
<accession>E6PJ47</accession>
<evidence type="ECO:0000259" key="12">
    <source>
        <dbReference type="Pfam" id="PF16192"/>
    </source>
</evidence>
<evidence type="ECO:0000313" key="13">
    <source>
        <dbReference type="EMBL" id="CBH76489.1"/>
    </source>
</evidence>
<comment type="subcellular location">
    <subcellularLocation>
        <location evidence="1">Endomembrane system</location>
        <topology evidence="1">Multi-pass membrane protein</topology>
    </subcellularLocation>
</comment>
<keyword evidence="7 9" id="KW-1133">Transmembrane helix</keyword>
<dbReference type="UniPathway" id="UPA00378"/>
<feature type="transmembrane region" description="Helical" evidence="9">
    <location>
        <begin position="353"/>
        <end position="379"/>
    </location>
</feature>
<dbReference type="GO" id="GO:0006493">
    <property type="term" value="P:protein O-linked glycosylation"/>
    <property type="evidence" value="ECO:0007669"/>
    <property type="project" value="InterPro"/>
</dbReference>
<evidence type="ECO:0000256" key="4">
    <source>
        <dbReference type="ARBA" id="ARBA00022676"/>
    </source>
</evidence>
<evidence type="ECO:0000256" key="9">
    <source>
        <dbReference type="SAM" id="Phobius"/>
    </source>
</evidence>
<comment type="similarity">
    <text evidence="3">Belongs to the glycosyltransferase 39 family.</text>
</comment>
<feature type="transmembrane region" description="Helical" evidence="9">
    <location>
        <begin position="600"/>
        <end position="621"/>
    </location>
</feature>
<feature type="transmembrane region" description="Helical" evidence="9">
    <location>
        <begin position="671"/>
        <end position="695"/>
    </location>
</feature>
<feature type="transmembrane region" description="Helical" evidence="9">
    <location>
        <begin position="226"/>
        <end position="245"/>
    </location>
</feature>
<protein>
    <submittedName>
        <fullName evidence="13">Uncharacterized protein</fullName>
    </submittedName>
</protein>
<feature type="transmembrane region" description="Helical" evidence="9">
    <location>
        <begin position="822"/>
        <end position="840"/>
    </location>
</feature>
<evidence type="ECO:0000256" key="3">
    <source>
        <dbReference type="ARBA" id="ARBA00007222"/>
    </source>
</evidence>
<feature type="transmembrane region" description="Helical" evidence="9">
    <location>
        <begin position="1005"/>
        <end position="1026"/>
    </location>
</feature>
<feature type="transmembrane region" description="Helical" evidence="9">
    <location>
        <begin position="191"/>
        <end position="214"/>
    </location>
</feature>
<evidence type="ECO:0000256" key="5">
    <source>
        <dbReference type="ARBA" id="ARBA00022679"/>
    </source>
</evidence>
<feature type="transmembrane region" description="Helical" evidence="9">
    <location>
        <begin position="298"/>
        <end position="318"/>
    </location>
</feature>
<organism evidence="13">
    <name type="scientific">mine drainage metagenome</name>
    <dbReference type="NCBI Taxonomy" id="410659"/>
    <lineage>
        <taxon>unclassified sequences</taxon>
        <taxon>metagenomes</taxon>
        <taxon>ecological metagenomes</taxon>
    </lineage>
</organism>
<dbReference type="InterPro" id="IPR038731">
    <property type="entry name" value="RgtA/B/C-like"/>
</dbReference>
<reference evidence="13" key="1">
    <citation type="submission" date="2009-10" db="EMBL/GenBank/DDBJ databases">
        <title>Diversity of trophic interactions inside an arsenic-rich microbial ecosystem.</title>
        <authorList>
            <person name="Bertin P.N."/>
            <person name="Heinrich-Salmeron A."/>
            <person name="Pelletier E."/>
            <person name="Goulhen-Chollet F."/>
            <person name="Arsene-Ploetze F."/>
            <person name="Gallien S."/>
            <person name="Calteau A."/>
            <person name="Vallenet D."/>
            <person name="Casiot C."/>
            <person name="Chane-Woon-Ming B."/>
            <person name="Giloteaux L."/>
            <person name="Barakat M."/>
            <person name="Bonnefoy V."/>
            <person name="Bruneel O."/>
            <person name="Chandler M."/>
            <person name="Cleiss J."/>
            <person name="Duran R."/>
            <person name="Elbaz-Poulichet F."/>
            <person name="Fonknechten N."/>
            <person name="Lauga B."/>
            <person name="Mornico D."/>
            <person name="Ortet P."/>
            <person name="Schaeffer C."/>
            <person name="Siguier P."/>
            <person name="Alexander Thil Smith A."/>
            <person name="Van Dorsselaer A."/>
            <person name="Weissenbach J."/>
            <person name="Medigue C."/>
            <person name="Le Paslier D."/>
        </authorList>
    </citation>
    <scope>NUCLEOTIDE SEQUENCE</scope>
</reference>
<dbReference type="AlphaFoldDB" id="E6PJ47"/>
<feature type="transmembrane region" description="Helical" evidence="9">
    <location>
        <begin position="1038"/>
        <end position="1059"/>
    </location>
</feature>
<feature type="transmembrane region" description="Helical" evidence="9">
    <location>
        <begin position="265"/>
        <end position="286"/>
    </location>
</feature>
<dbReference type="EMBL" id="CABL01000019">
    <property type="protein sequence ID" value="CBH76489.1"/>
    <property type="molecule type" value="Genomic_DNA"/>
</dbReference>
<comment type="caution">
    <text evidence="13">The sequence shown here is derived from an EMBL/GenBank/DDBJ whole genome shotgun (WGS) entry which is preliminary data.</text>
</comment>